<organism evidence="2 3">
    <name type="scientific">Serendipita indica (strain DSM 11827)</name>
    <name type="common">Root endophyte fungus</name>
    <name type="synonym">Piriformospora indica</name>
    <dbReference type="NCBI Taxonomy" id="1109443"/>
    <lineage>
        <taxon>Eukaryota</taxon>
        <taxon>Fungi</taxon>
        <taxon>Dikarya</taxon>
        <taxon>Basidiomycota</taxon>
        <taxon>Agaricomycotina</taxon>
        <taxon>Agaricomycetes</taxon>
        <taxon>Sebacinales</taxon>
        <taxon>Serendipitaceae</taxon>
        <taxon>Serendipita</taxon>
    </lineage>
</organism>
<comment type="caution">
    <text evidence="2">The sequence shown here is derived from an EMBL/GenBank/DDBJ whole genome shotgun (WGS) entry which is preliminary data.</text>
</comment>
<name>G4TK60_SERID</name>
<protein>
    <submittedName>
        <fullName evidence="2">Uncharacterized protein</fullName>
    </submittedName>
</protein>
<dbReference type="OrthoDB" id="3194924at2759"/>
<feature type="region of interest" description="Disordered" evidence="1">
    <location>
        <begin position="1"/>
        <end position="46"/>
    </location>
</feature>
<sequence>MASTSSNTSRNRKRNSMQDSINNVGLESMHQDDEPSEPLSPYDTLTKDQLQGISRYNESIIREQFANGTDVGKSVYLQQVLAEQQAIEARLAMLEQRPDEREEYLKSLPPLPEYVLSVKNRAAQRPLVLRGRGQVMSIEDAARIERQYADSQKRPVRQRPQDTSSLSEQEKHRLILEYMQVIHRLLDDTDEDEYWADDGEPADEAGAVGGEWIDTNDLSHLITVDRERIAAGGFYTNFVDDP</sequence>
<dbReference type="Proteomes" id="UP000007148">
    <property type="component" value="Unassembled WGS sequence"/>
</dbReference>
<dbReference type="AlphaFoldDB" id="G4TK60"/>
<dbReference type="HOGENOM" id="CLU_1190514_0_0_1"/>
<dbReference type="EMBL" id="CAFZ01000131">
    <property type="protein sequence ID" value="CCA71705.1"/>
    <property type="molecule type" value="Genomic_DNA"/>
</dbReference>
<dbReference type="InParanoid" id="G4TK60"/>
<keyword evidence="3" id="KW-1185">Reference proteome</keyword>
<evidence type="ECO:0000313" key="2">
    <source>
        <dbReference type="EMBL" id="CCA71705.1"/>
    </source>
</evidence>
<proteinExistence type="predicted"/>
<reference evidence="2 3" key="1">
    <citation type="journal article" date="2011" name="PLoS Pathog.">
        <title>Endophytic Life Strategies Decoded by Genome and Transcriptome Analyses of the Mutualistic Root Symbiont Piriformospora indica.</title>
        <authorList>
            <person name="Zuccaro A."/>
            <person name="Lahrmann U."/>
            <person name="Guldener U."/>
            <person name="Langen G."/>
            <person name="Pfiffi S."/>
            <person name="Biedenkopf D."/>
            <person name="Wong P."/>
            <person name="Samans B."/>
            <person name="Grimm C."/>
            <person name="Basiewicz M."/>
            <person name="Murat C."/>
            <person name="Martin F."/>
            <person name="Kogel K.H."/>
        </authorList>
    </citation>
    <scope>NUCLEOTIDE SEQUENCE [LARGE SCALE GENOMIC DNA]</scope>
    <source>
        <strain evidence="2 3">DSM 11827</strain>
    </source>
</reference>
<evidence type="ECO:0000313" key="3">
    <source>
        <dbReference type="Proteomes" id="UP000007148"/>
    </source>
</evidence>
<accession>G4TK60</accession>
<evidence type="ECO:0000256" key="1">
    <source>
        <dbReference type="SAM" id="MobiDB-lite"/>
    </source>
</evidence>
<gene>
    <name evidence="2" type="ORF">PIIN_05640</name>
</gene>
<feature type="region of interest" description="Disordered" evidence="1">
    <location>
        <begin position="147"/>
        <end position="169"/>
    </location>
</feature>